<dbReference type="Proteomes" id="UP001500320">
    <property type="component" value="Unassembled WGS sequence"/>
</dbReference>
<evidence type="ECO:0000256" key="1">
    <source>
        <dbReference type="SAM" id="SignalP"/>
    </source>
</evidence>
<keyword evidence="1" id="KW-0732">Signal</keyword>
<feature type="signal peptide" evidence="1">
    <location>
        <begin position="1"/>
        <end position="28"/>
    </location>
</feature>
<feature type="chain" id="PRO_5046689198" description="Spore-associated protein A" evidence="1">
    <location>
        <begin position="29"/>
        <end position="197"/>
    </location>
</feature>
<evidence type="ECO:0008006" key="4">
    <source>
        <dbReference type="Google" id="ProtNLM"/>
    </source>
</evidence>
<organism evidence="2 3">
    <name type="scientific">Planomonospora alba</name>
    <dbReference type="NCBI Taxonomy" id="161354"/>
    <lineage>
        <taxon>Bacteria</taxon>
        <taxon>Bacillati</taxon>
        <taxon>Actinomycetota</taxon>
        <taxon>Actinomycetes</taxon>
        <taxon>Streptosporangiales</taxon>
        <taxon>Streptosporangiaceae</taxon>
        <taxon>Planomonospora</taxon>
    </lineage>
</organism>
<dbReference type="RefSeq" id="WP_344858345.1">
    <property type="nucleotide sequence ID" value="NZ_BAAAUT010000014.1"/>
</dbReference>
<evidence type="ECO:0000313" key="3">
    <source>
        <dbReference type="Proteomes" id="UP001500320"/>
    </source>
</evidence>
<proteinExistence type="predicted"/>
<comment type="caution">
    <text evidence="2">The sequence shown here is derived from an EMBL/GenBank/DDBJ whole genome shotgun (WGS) entry which is preliminary data.</text>
</comment>
<accession>A0ABP6N0N4</accession>
<keyword evidence="3" id="KW-1185">Reference proteome</keyword>
<gene>
    <name evidence="2" type="ORF">GCM10010466_21440</name>
</gene>
<name>A0ABP6N0N4_9ACTN</name>
<evidence type="ECO:0000313" key="2">
    <source>
        <dbReference type="EMBL" id="GAA3130493.1"/>
    </source>
</evidence>
<reference evidence="3" key="1">
    <citation type="journal article" date="2019" name="Int. J. Syst. Evol. Microbiol.">
        <title>The Global Catalogue of Microorganisms (GCM) 10K type strain sequencing project: providing services to taxonomists for standard genome sequencing and annotation.</title>
        <authorList>
            <consortium name="The Broad Institute Genomics Platform"/>
            <consortium name="The Broad Institute Genome Sequencing Center for Infectious Disease"/>
            <person name="Wu L."/>
            <person name="Ma J."/>
        </authorList>
    </citation>
    <scope>NUCLEOTIDE SEQUENCE [LARGE SCALE GENOMIC DNA]</scope>
    <source>
        <strain evidence="3">JCM 9373</strain>
    </source>
</reference>
<sequence>MRLVKKQAAVTVLVAAAVTMVPMQTASAVTNPYKPEAVCGSGFKKVPGSTRPMKSGYPGGVVGYLHLLYNAETGQHCAVAMKATSLGTATTVQVALEVDSDGSGGRGYNQAMQGKYKYYGGPIRLKSDGKCVKYSGMIYSTDGAMPAYAEGTSGCEGRQTWGFPGSTLPGALPGGTGTLAPGEVPSLPGLVPPALGV</sequence>
<protein>
    <recommendedName>
        <fullName evidence="4">Spore-associated protein A</fullName>
    </recommendedName>
</protein>
<dbReference type="EMBL" id="BAAAUT010000014">
    <property type="protein sequence ID" value="GAA3130493.1"/>
    <property type="molecule type" value="Genomic_DNA"/>
</dbReference>